<accession>A0A937RL99</accession>
<evidence type="ECO:0000313" key="2">
    <source>
        <dbReference type="Proteomes" id="UP000604475"/>
    </source>
</evidence>
<dbReference type="Proteomes" id="UP000604475">
    <property type="component" value="Unassembled WGS sequence"/>
</dbReference>
<sequence>MAPVAEQDRTVDDWNFQSAVPKAAVPRELRTDMPHLARIYDYWLGGKNNYPADRAVAEAMIRTVPEICEGVRVNRAFLRNAVHFLAADCGIRQFLDIGTGLPAADNTHEVAQRVAADARIVYVDNDPLVLLHARALLTSTPEGVTAYLDGDVRDPASILEQAAATLDLTQPVALMLVALMHAIPDDQDPYAAVCALREAVAPGSYLVLSHLGLDVYPERTHLKAGVDQVNAAAPGTLFPRTRDQVARFFDGWELIDPGLVPAPAWRMTSESVSAMWAGVARKPAA</sequence>
<organism evidence="1 2">
    <name type="scientific">Frankia nepalensis</name>
    <dbReference type="NCBI Taxonomy" id="1836974"/>
    <lineage>
        <taxon>Bacteria</taxon>
        <taxon>Bacillati</taxon>
        <taxon>Actinomycetota</taxon>
        <taxon>Actinomycetes</taxon>
        <taxon>Frankiales</taxon>
        <taxon>Frankiaceae</taxon>
        <taxon>Frankia</taxon>
    </lineage>
</organism>
<protein>
    <submittedName>
        <fullName evidence="1">SAM-dependent methyltransferase</fullName>
    </submittedName>
</protein>
<gene>
    <name evidence="1" type="ORF">I7412_34685</name>
</gene>
<reference evidence="1" key="1">
    <citation type="submission" date="2020-12" db="EMBL/GenBank/DDBJ databases">
        <title>Genomic characterization of non-nitrogen-fixing Frankia strains.</title>
        <authorList>
            <person name="Carlos-Shanley C."/>
            <person name="Guerra T."/>
            <person name="Hahn D."/>
        </authorList>
    </citation>
    <scope>NUCLEOTIDE SEQUENCE</scope>
    <source>
        <strain evidence="1">CN6</strain>
    </source>
</reference>
<proteinExistence type="predicted"/>
<dbReference type="AlphaFoldDB" id="A0A937RL99"/>
<keyword evidence="1" id="KW-0808">Transferase</keyword>
<dbReference type="RefSeq" id="WP_203004010.1">
    <property type="nucleotide sequence ID" value="NZ_JADWYW010000911.1"/>
</dbReference>
<evidence type="ECO:0000313" key="1">
    <source>
        <dbReference type="EMBL" id="MBL7632212.1"/>
    </source>
</evidence>
<dbReference type="PIRSF" id="PIRSF017393">
    <property type="entry name" value="MTase_SAV2177"/>
    <property type="match status" value="1"/>
</dbReference>
<dbReference type="GO" id="GO:0032259">
    <property type="term" value="P:methylation"/>
    <property type="evidence" value="ECO:0007669"/>
    <property type="project" value="UniProtKB-KW"/>
</dbReference>
<keyword evidence="2" id="KW-1185">Reference proteome</keyword>
<comment type="caution">
    <text evidence="1">The sequence shown here is derived from an EMBL/GenBank/DDBJ whole genome shotgun (WGS) entry which is preliminary data.</text>
</comment>
<dbReference type="InterPro" id="IPR006764">
    <property type="entry name" value="SAM_dep_MeTrfase_SAV2177_type"/>
</dbReference>
<dbReference type="Pfam" id="PF04672">
    <property type="entry name" value="Methyltransf_19"/>
    <property type="match status" value="1"/>
</dbReference>
<dbReference type="SUPFAM" id="SSF53335">
    <property type="entry name" value="S-adenosyl-L-methionine-dependent methyltransferases"/>
    <property type="match status" value="1"/>
</dbReference>
<dbReference type="EMBL" id="JAEACQ010000298">
    <property type="protein sequence ID" value="MBL7632212.1"/>
    <property type="molecule type" value="Genomic_DNA"/>
</dbReference>
<dbReference type="Gene3D" id="3.40.50.150">
    <property type="entry name" value="Vaccinia Virus protein VP39"/>
    <property type="match status" value="1"/>
</dbReference>
<dbReference type="InterPro" id="IPR029063">
    <property type="entry name" value="SAM-dependent_MTases_sf"/>
</dbReference>
<name>A0A937RL99_9ACTN</name>
<keyword evidence="1" id="KW-0489">Methyltransferase</keyword>
<dbReference type="GO" id="GO:0008168">
    <property type="term" value="F:methyltransferase activity"/>
    <property type="evidence" value="ECO:0007669"/>
    <property type="project" value="UniProtKB-KW"/>
</dbReference>